<comment type="caution">
    <text evidence="2">The sequence shown here is derived from an EMBL/GenBank/DDBJ whole genome shotgun (WGS) entry which is preliminary data.</text>
</comment>
<evidence type="ECO:0000313" key="2">
    <source>
        <dbReference type="EMBL" id="CAI2380679.1"/>
    </source>
</evidence>
<feature type="region of interest" description="Disordered" evidence="1">
    <location>
        <begin position="56"/>
        <end position="91"/>
    </location>
</feature>
<feature type="compositionally biased region" description="Basic and acidic residues" evidence="1">
    <location>
        <begin position="70"/>
        <end position="91"/>
    </location>
</feature>
<gene>
    <name evidence="2" type="ORF">ECRASSUSDP1_LOCUS22118</name>
</gene>
<dbReference type="Proteomes" id="UP001295684">
    <property type="component" value="Unassembled WGS sequence"/>
</dbReference>
<dbReference type="EMBL" id="CAMPGE010022650">
    <property type="protein sequence ID" value="CAI2380679.1"/>
    <property type="molecule type" value="Genomic_DNA"/>
</dbReference>
<sequence length="119" mass="13891">MTKTKVTKMITPLQKAQMVIPHKHRFEKPGASEKDIYFSQQERNVLRKLLLKMESEAEKHTSASIESDSDDHHFVPTSELKKKTQTKKVEDSGLRKIFETHGISPDPELLKQLEHWRKN</sequence>
<protein>
    <submittedName>
        <fullName evidence="2">Uncharacterized protein</fullName>
    </submittedName>
</protein>
<reference evidence="2" key="1">
    <citation type="submission" date="2023-07" db="EMBL/GenBank/DDBJ databases">
        <authorList>
            <consortium name="AG Swart"/>
            <person name="Singh M."/>
            <person name="Singh A."/>
            <person name="Seah K."/>
            <person name="Emmerich C."/>
        </authorList>
    </citation>
    <scope>NUCLEOTIDE SEQUENCE</scope>
    <source>
        <strain evidence="2">DP1</strain>
    </source>
</reference>
<organism evidence="2 3">
    <name type="scientific">Euplotes crassus</name>
    <dbReference type="NCBI Taxonomy" id="5936"/>
    <lineage>
        <taxon>Eukaryota</taxon>
        <taxon>Sar</taxon>
        <taxon>Alveolata</taxon>
        <taxon>Ciliophora</taxon>
        <taxon>Intramacronucleata</taxon>
        <taxon>Spirotrichea</taxon>
        <taxon>Hypotrichia</taxon>
        <taxon>Euplotida</taxon>
        <taxon>Euplotidae</taxon>
        <taxon>Moneuplotes</taxon>
    </lineage>
</organism>
<evidence type="ECO:0000256" key="1">
    <source>
        <dbReference type="SAM" id="MobiDB-lite"/>
    </source>
</evidence>
<accession>A0AAD1XXI6</accession>
<evidence type="ECO:0000313" key="3">
    <source>
        <dbReference type="Proteomes" id="UP001295684"/>
    </source>
</evidence>
<proteinExistence type="predicted"/>
<keyword evidence="3" id="KW-1185">Reference proteome</keyword>
<dbReference type="AlphaFoldDB" id="A0AAD1XXI6"/>
<name>A0AAD1XXI6_EUPCR</name>